<evidence type="ECO:0000313" key="3">
    <source>
        <dbReference type="Proteomes" id="UP001155027"/>
    </source>
</evidence>
<comment type="caution">
    <text evidence="2">The sequence shown here is derived from an EMBL/GenBank/DDBJ whole genome shotgun (WGS) entry which is preliminary data.</text>
</comment>
<feature type="domain" description="HTH marR-type" evidence="1">
    <location>
        <begin position="19"/>
        <end position="153"/>
    </location>
</feature>
<dbReference type="SMART" id="SM00347">
    <property type="entry name" value="HTH_MARR"/>
    <property type="match status" value="1"/>
</dbReference>
<dbReference type="Gene3D" id="1.10.10.10">
    <property type="entry name" value="Winged helix-like DNA-binding domain superfamily/Winged helix DNA-binding domain"/>
    <property type="match status" value="1"/>
</dbReference>
<evidence type="ECO:0000259" key="1">
    <source>
        <dbReference type="PROSITE" id="PS50995"/>
    </source>
</evidence>
<dbReference type="InterPro" id="IPR039422">
    <property type="entry name" value="MarR/SlyA-like"/>
</dbReference>
<protein>
    <submittedName>
        <fullName evidence="2">DNA-binding MarR family transcriptional regulator</fullName>
    </submittedName>
</protein>
<gene>
    <name evidence="2" type="ORF">GGP71_002851</name>
</gene>
<dbReference type="PROSITE" id="PS50995">
    <property type="entry name" value="HTH_MARR_2"/>
    <property type="match status" value="1"/>
</dbReference>
<sequence length="159" mass="18526">MGHILRDHIKQTEPFEDAAQEAMLNLFVAAAEVRRRVEQVCEQHDLQFSHHNVLRILRGVHPEGHPRCEIIERMLDPSPDVTRLIDKLVDRGLVRRTTSDEDRRMTIHTITADGLDLLERMGPEILEVQRWFDERVADRDLQHLSRICEGIYTGFQDDG</sequence>
<dbReference type="InterPro" id="IPR036390">
    <property type="entry name" value="WH_DNA-bd_sf"/>
</dbReference>
<evidence type="ECO:0000313" key="2">
    <source>
        <dbReference type="EMBL" id="MCS3678909.1"/>
    </source>
</evidence>
<organism evidence="2 3">
    <name type="scientific">Salinibacter ruber</name>
    <dbReference type="NCBI Taxonomy" id="146919"/>
    <lineage>
        <taxon>Bacteria</taxon>
        <taxon>Pseudomonadati</taxon>
        <taxon>Rhodothermota</taxon>
        <taxon>Rhodothermia</taxon>
        <taxon>Rhodothermales</taxon>
        <taxon>Salinibacteraceae</taxon>
        <taxon>Salinibacter</taxon>
    </lineage>
</organism>
<dbReference type="PANTHER" id="PTHR33164">
    <property type="entry name" value="TRANSCRIPTIONAL REGULATOR, MARR FAMILY"/>
    <property type="match status" value="1"/>
</dbReference>
<dbReference type="SUPFAM" id="SSF46785">
    <property type="entry name" value="Winged helix' DNA-binding domain"/>
    <property type="match status" value="1"/>
</dbReference>
<name>A0A9X2Q1V9_9BACT</name>
<proteinExistence type="predicted"/>
<accession>A0A9X2Q1V9</accession>
<dbReference type="GO" id="GO:0003700">
    <property type="term" value="F:DNA-binding transcription factor activity"/>
    <property type="evidence" value="ECO:0007669"/>
    <property type="project" value="InterPro"/>
</dbReference>
<dbReference type="Pfam" id="PF12802">
    <property type="entry name" value="MarR_2"/>
    <property type="match status" value="1"/>
</dbReference>
<dbReference type="GO" id="GO:0003677">
    <property type="term" value="F:DNA binding"/>
    <property type="evidence" value="ECO:0007669"/>
    <property type="project" value="UniProtKB-KW"/>
</dbReference>
<dbReference type="AlphaFoldDB" id="A0A9X2Q1V9"/>
<dbReference type="PANTHER" id="PTHR33164:SF101">
    <property type="entry name" value="TRANSCRIPTIONAL REPRESSOR MPRA"/>
    <property type="match status" value="1"/>
</dbReference>
<dbReference type="GO" id="GO:0006950">
    <property type="term" value="P:response to stress"/>
    <property type="evidence" value="ECO:0007669"/>
    <property type="project" value="TreeGrafter"/>
</dbReference>
<dbReference type="Proteomes" id="UP001155027">
    <property type="component" value="Unassembled WGS sequence"/>
</dbReference>
<reference evidence="2" key="1">
    <citation type="submission" date="2022-08" db="EMBL/GenBank/DDBJ databases">
        <title>Genomic Encyclopedia of Type Strains, Phase V (KMG-V): Genome sequencing to study the core and pangenomes of soil and plant-associated prokaryotes.</title>
        <authorList>
            <person name="Whitman W."/>
        </authorList>
    </citation>
    <scope>NUCLEOTIDE SEQUENCE</scope>
    <source>
        <strain evidence="2">0</strain>
    </source>
</reference>
<dbReference type="EMBL" id="JANUAU010000010">
    <property type="protein sequence ID" value="MCS3678909.1"/>
    <property type="molecule type" value="Genomic_DNA"/>
</dbReference>
<dbReference type="RefSeq" id="WP_259080905.1">
    <property type="nucleotide sequence ID" value="NZ_JANUAU010000010.1"/>
</dbReference>
<dbReference type="InterPro" id="IPR000835">
    <property type="entry name" value="HTH_MarR-typ"/>
</dbReference>
<dbReference type="InterPro" id="IPR036388">
    <property type="entry name" value="WH-like_DNA-bd_sf"/>
</dbReference>
<keyword evidence="2" id="KW-0238">DNA-binding</keyword>